<evidence type="ECO:0000256" key="13">
    <source>
        <dbReference type="SAM" id="SignalP"/>
    </source>
</evidence>
<proteinExistence type="inferred from homology"/>
<comment type="similarity">
    <text evidence="11 12">Belongs to the TonB-dependent receptor family.</text>
</comment>
<evidence type="ECO:0000256" key="1">
    <source>
        <dbReference type="ARBA" id="ARBA00004571"/>
    </source>
</evidence>
<dbReference type="Pfam" id="PF07715">
    <property type="entry name" value="Plug"/>
    <property type="match status" value="1"/>
</dbReference>
<feature type="domain" description="TonB-dependent receptor plug" evidence="15">
    <location>
        <begin position="47"/>
        <end position="152"/>
    </location>
</feature>
<evidence type="ECO:0000256" key="9">
    <source>
        <dbReference type="ARBA" id="ARBA00023136"/>
    </source>
</evidence>
<keyword evidence="16" id="KW-0675">Receptor</keyword>
<dbReference type="PANTHER" id="PTHR32552:SF81">
    <property type="entry name" value="TONB-DEPENDENT OUTER MEMBRANE RECEPTOR"/>
    <property type="match status" value="1"/>
</dbReference>
<dbReference type="InterPro" id="IPR036942">
    <property type="entry name" value="Beta-barrel_TonB_sf"/>
</dbReference>
<organism evidence="16 17">
    <name type="scientific">Spongiibacter nanhainus</name>
    <dbReference type="NCBI Taxonomy" id="2794344"/>
    <lineage>
        <taxon>Bacteria</taxon>
        <taxon>Pseudomonadati</taxon>
        <taxon>Pseudomonadota</taxon>
        <taxon>Gammaproteobacteria</taxon>
        <taxon>Cellvibrionales</taxon>
        <taxon>Spongiibacteraceae</taxon>
        <taxon>Spongiibacter</taxon>
    </lineage>
</organism>
<evidence type="ECO:0000256" key="12">
    <source>
        <dbReference type="RuleBase" id="RU003357"/>
    </source>
</evidence>
<evidence type="ECO:0000256" key="8">
    <source>
        <dbReference type="ARBA" id="ARBA00023077"/>
    </source>
</evidence>
<comment type="subcellular location">
    <subcellularLocation>
        <location evidence="1 11">Cell outer membrane</location>
        <topology evidence="1 11">Multi-pass membrane protein</topology>
    </subcellularLocation>
</comment>
<evidence type="ECO:0000256" key="3">
    <source>
        <dbReference type="ARBA" id="ARBA00022452"/>
    </source>
</evidence>
<dbReference type="Gene3D" id="2.40.170.20">
    <property type="entry name" value="TonB-dependent receptor, beta-barrel domain"/>
    <property type="match status" value="1"/>
</dbReference>
<reference evidence="16 17" key="1">
    <citation type="submission" date="2020-12" db="EMBL/GenBank/DDBJ databases">
        <authorList>
            <person name="Shan Y."/>
        </authorList>
    </citation>
    <scope>NUCLEOTIDE SEQUENCE [LARGE SCALE GENOMIC DNA]</scope>
    <source>
        <strain evidence="17">csc3.9</strain>
    </source>
</reference>
<dbReference type="Proteomes" id="UP000596063">
    <property type="component" value="Chromosome"/>
</dbReference>
<keyword evidence="7" id="KW-0406">Ion transport</keyword>
<keyword evidence="4" id="KW-0410">Iron transport</keyword>
<keyword evidence="6" id="KW-0408">Iron</keyword>
<protein>
    <submittedName>
        <fullName evidence="16">TonB-dependent receptor</fullName>
    </submittedName>
</protein>
<evidence type="ECO:0000256" key="7">
    <source>
        <dbReference type="ARBA" id="ARBA00023065"/>
    </source>
</evidence>
<evidence type="ECO:0000256" key="5">
    <source>
        <dbReference type="ARBA" id="ARBA00022692"/>
    </source>
</evidence>
<gene>
    <name evidence="16" type="ORF">I6N98_05675</name>
</gene>
<dbReference type="EMBL" id="CP066167">
    <property type="protein sequence ID" value="QQD19343.1"/>
    <property type="molecule type" value="Genomic_DNA"/>
</dbReference>
<keyword evidence="9 11" id="KW-0472">Membrane</keyword>
<evidence type="ECO:0000256" key="4">
    <source>
        <dbReference type="ARBA" id="ARBA00022496"/>
    </source>
</evidence>
<dbReference type="RefSeq" id="WP_198570828.1">
    <property type="nucleotide sequence ID" value="NZ_CP066167.1"/>
</dbReference>
<keyword evidence="17" id="KW-1185">Reference proteome</keyword>
<keyword evidence="2 11" id="KW-0813">Transport</keyword>
<feature type="domain" description="TonB-dependent receptor-like beta-barrel" evidence="14">
    <location>
        <begin position="295"/>
        <end position="788"/>
    </location>
</feature>
<evidence type="ECO:0000313" key="16">
    <source>
        <dbReference type="EMBL" id="QQD19343.1"/>
    </source>
</evidence>
<dbReference type="GO" id="GO:0009279">
    <property type="term" value="C:cell outer membrane"/>
    <property type="evidence" value="ECO:0007669"/>
    <property type="project" value="UniProtKB-SubCell"/>
</dbReference>
<evidence type="ECO:0000256" key="6">
    <source>
        <dbReference type="ARBA" id="ARBA00023004"/>
    </source>
</evidence>
<dbReference type="SUPFAM" id="SSF56935">
    <property type="entry name" value="Porins"/>
    <property type="match status" value="1"/>
</dbReference>
<evidence type="ECO:0000256" key="11">
    <source>
        <dbReference type="PROSITE-ProRule" id="PRU01360"/>
    </source>
</evidence>
<keyword evidence="10 11" id="KW-0998">Cell outer membrane</keyword>
<keyword evidence="13" id="KW-0732">Signal</keyword>
<dbReference type="PANTHER" id="PTHR32552">
    <property type="entry name" value="FERRICHROME IRON RECEPTOR-RELATED"/>
    <property type="match status" value="1"/>
</dbReference>
<evidence type="ECO:0000259" key="14">
    <source>
        <dbReference type="Pfam" id="PF00593"/>
    </source>
</evidence>
<dbReference type="KEGG" id="snan:I6N98_05675"/>
<keyword evidence="5 11" id="KW-0812">Transmembrane</keyword>
<evidence type="ECO:0000256" key="2">
    <source>
        <dbReference type="ARBA" id="ARBA00022448"/>
    </source>
</evidence>
<evidence type="ECO:0000313" key="17">
    <source>
        <dbReference type="Proteomes" id="UP000596063"/>
    </source>
</evidence>
<keyword evidence="3 11" id="KW-1134">Transmembrane beta strand</keyword>
<feature type="signal peptide" evidence="13">
    <location>
        <begin position="1"/>
        <end position="29"/>
    </location>
</feature>
<sequence>MKSLIFRRPVFAPVYLAPTVLLLSGQALSAAKLEEVVVTAQHREQSLMDVPVSVSAIGGEKMMEAGINRMEDLQAYVPNLTVTESGISTDIYVRGIGTGMNQGFEQSVGMYVDGIYYGRAQLARAPFLDLARVEVLRGPQNILHGKNSIAGAVNLITAAPTQQFEGLISGLYEPKFDEKVFDLMLSGPVSDSVSLRFAARLREYGGFMKNLTLDRDEPQYDQATYRLKGLWDIDEDTQLTLKLEKGRFDSVGRQAEIVNDEPSTSSTFILTGRTQAEILDRTSFPPFVDVDVDESVTNNFQDFKRSSNGDYSNNDTLNLTANLTWVDDKGNTFTSITGFMHYTYDDLCDCDATAAELFKFELAEDYDQYSQELRWISPSGERFEHIGGVYFQHNKLLFKDKLIQDSDTVVELINGADLIEGGARGDIDPLGSATSVEEIAGIGDAGNAIADIEGPRVFKNSTYIASAFLQSTYNMTDSWRFTLGGRYTYESKEGSRVLDITDLEGNSLPIGEVDTVAANVFAVERHNLKGKRSEQHFSPLLNIQWDYSAEGMAYFTATRGFKAGGFDARSNATPDDELTPRNPGALTPNRTVLVGTFEYDEEEANSYELGIKTGLLDGSAELNLAAFYTEYSNLQISIFDGTIGFKVGNAKEAVTMGLELDGRWQVTEYFTIGGALALLDFEFTDFENGQCRQDQVSDSPNGRDCDYTGWSNQYVADWSGTLIFGYTRPISPTMGIGLSLDMVFTDDYNPSSNLDPRVEQDGFIKYNGRIGFGPIDRQWELSLVGKNLTDETITVYAADTPLSKTLFGVTSHTAFLEPPRSIAMQFNYRL</sequence>
<dbReference type="InterPro" id="IPR012910">
    <property type="entry name" value="Plug_dom"/>
</dbReference>
<keyword evidence="8 12" id="KW-0798">TonB box</keyword>
<evidence type="ECO:0000259" key="15">
    <source>
        <dbReference type="Pfam" id="PF07715"/>
    </source>
</evidence>
<evidence type="ECO:0000256" key="10">
    <source>
        <dbReference type="ARBA" id="ARBA00023237"/>
    </source>
</evidence>
<name>A0A7T4URK6_9GAMM</name>
<dbReference type="PROSITE" id="PS52016">
    <property type="entry name" value="TONB_DEPENDENT_REC_3"/>
    <property type="match status" value="1"/>
</dbReference>
<dbReference type="GO" id="GO:0006826">
    <property type="term" value="P:iron ion transport"/>
    <property type="evidence" value="ECO:0007669"/>
    <property type="project" value="UniProtKB-KW"/>
</dbReference>
<dbReference type="Pfam" id="PF00593">
    <property type="entry name" value="TonB_dep_Rec_b-barrel"/>
    <property type="match status" value="1"/>
</dbReference>
<feature type="chain" id="PRO_5032380340" evidence="13">
    <location>
        <begin position="30"/>
        <end position="830"/>
    </location>
</feature>
<dbReference type="InterPro" id="IPR039426">
    <property type="entry name" value="TonB-dep_rcpt-like"/>
</dbReference>
<dbReference type="AlphaFoldDB" id="A0A7T4URK6"/>
<dbReference type="InterPro" id="IPR000531">
    <property type="entry name" value="Beta-barrel_TonB"/>
</dbReference>
<accession>A0A7T4URK6</accession>